<keyword evidence="4" id="KW-0378">Hydrolase</keyword>
<comment type="caution">
    <text evidence="7">The sequence shown here is derived from an EMBL/GenBank/DDBJ whole genome shotgun (WGS) entry which is preliminary data.</text>
</comment>
<dbReference type="GO" id="GO:0016787">
    <property type="term" value="F:hydrolase activity"/>
    <property type="evidence" value="ECO:0007669"/>
    <property type="project" value="UniProtKB-KW"/>
</dbReference>
<keyword evidence="6" id="KW-0346">Stress response</keyword>
<keyword evidence="2" id="KW-0540">Nuclease</keyword>
<evidence type="ECO:0000256" key="1">
    <source>
        <dbReference type="ARBA" id="ARBA00022649"/>
    </source>
</evidence>
<dbReference type="GO" id="GO:0004519">
    <property type="term" value="F:endonuclease activity"/>
    <property type="evidence" value="ECO:0007669"/>
    <property type="project" value="UniProtKB-KW"/>
</dbReference>
<dbReference type="Pfam" id="PF07927">
    <property type="entry name" value="HicA_toxin"/>
    <property type="match status" value="1"/>
</dbReference>
<evidence type="ECO:0000256" key="3">
    <source>
        <dbReference type="ARBA" id="ARBA00022759"/>
    </source>
</evidence>
<proteinExistence type="predicted"/>
<evidence type="ECO:0000313" key="7">
    <source>
        <dbReference type="EMBL" id="GER92645.1"/>
    </source>
</evidence>
<dbReference type="EMBL" id="BLAB01000001">
    <property type="protein sequence ID" value="GER92645.1"/>
    <property type="molecule type" value="Genomic_DNA"/>
</dbReference>
<dbReference type="SUPFAM" id="SSF54786">
    <property type="entry name" value="YcfA/nrd intein domain"/>
    <property type="match status" value="1"/>
</dbReference>
<evidence type="ECO:0000256" key="6">
    <source>
        <dbReference type="ARBA" id="ARBA00023016"/>
    </source>
</evidence>
<dbReference type="GO" id="GO:0003729">
    <property type="term" value="F:mRNA binding"/>
    <property type="evidence" value="ECO:0007669"/>
    <property type="project" value="InterPro"/>
</dbReference>
<organism evidence="7">
    <name type="scientific">hot springs metagenome</name>
    <dbReference type="NCBI Taxonomy" id="433727"/>
    <lineage>
        <taxon>unclassified sequences</taxon>
        <taxon>metagenomes</taxon>
        <taxon>ecological metagenomes</taxon>
    </lineage>
</organism>
<keyword evidence="5" id="KW-0694">RNA-binding</keyword>
<evidence type="ECO:0000256" key="5">
    <source>
        <dbReference type="ARBA" id="ARBA00022884"/>
    </source>
</evidence>
<keyword evidence="1" id="KW-1277">Toxin-antitoxin system</keyword>
<gene>
    <name evidence="7" type="ORF">A45J_0363</name>
</gene>
<name>A0A5J4KXE7_9ZZZZ</name>
<dbReference type="AlphaFoldDB" id="A0A5J4KXE7"/>
<reference evidence="7" key="1">
    <citation type="submission" date="2019-10" db="EMBL/GenBank/DDBJ databases">
        <title>Metagenomic sequencing of thiosulfate-disproportionating enrichment culture.</title>
        <authorList>
            <person name="Umezawa K."/>
            <person name="Kojima H."/>
            <person name="Fukui M."/>
        </authorList>
    </citation>
    <scope>NUCLEOTIDE SEQUENCE</scope>
    <source>
        <strain evidence="7">45J</strain>
    </source>
</reference>
<dbReference type="InterPro" id="IPR012933">
    <property type="entry name" value="HicA_mRNA_interferase"/>
</dbReference>
<evidence type="ECO:0000256" key="4">
    <source>
        <dbReference type="ARBA" id="ARBA00022801"/>
    </source>
</evidence>
<keyword evidence="3" id="KW-0255">Endonuclease</keyword>
<evidence type="ECO:0000256" key="2">
    <source>
        <dbReference type="ARBA" id="ARBA00022722"/>
    </source>
</evidence>
<dbReference type="Gene3D" id="3.30.920.30">
    <property type="entry name" value="Hypothetical protein"/>
    <property type="match status" value="1"/>
</dbReference>
<accession>A0A5J4KXE7</accession>
<sequence>MPKLRRISGEEAIRRLEKLDFQRVRQRGSHVVLKKQTSEGEIGCVVPLHKELAIGTLRGILKQVKLTVEEFMEDL</sequence>
<dbReference type="InterPro" id="IPR038570">
    <property type="entry name" value="HicA_sf"/>
</dbReference>
<protein>
    <submittedName>
        <fullName evidence="7">Type II toxin-antitoxin system HicA family toxin</fullName>
    </submittedName>
</protein>